<evidence type="ECO:0000256" key="1">
    <source>
        <dbReference type="SAM" id="Phobius"/>
    </source>
</evidence>
<dbReference type="AlphaFoldDB" id="A0A976XJ94"/>
<keyword evidence="1" id="KW-1133">Transmembrane helix</keyword>
<organism evidence="2 3">
    <name type="scientific">Theileria orientalis</name>
    <dbReference type="NCBI Taxonomy" id="68886"/>
    <lineage>
        <taxon>Eukaryota</taxon>
        <taxon>Sar</taxon>
        <taxon>Alveolata</taxon>
        <taxon>Apicomplexa</taxon>
        <taxon>Aconoidasida</taxon>
        <taxon>Piroplasmida</taxon>
        <taxon>Theileriidae</taxon>
        <taxon>Theileria</taxon>
    </lineage>
</organism>
<proteinExistence type="predicted"/>
<dbReference type="Proteomes" id="UP000244803">
    <property type="component" value="Chromosome 1"/>
</dbReference>
<keyword evidence="1" id="KW-0812">Transmembrane</keyword>
<evidence type="ECO:0000313" key="3">
    <source>
        <dbReference type="Proteomes" id="UP000244803"/>
    </source>
</evidence>
<evidence type="ECO:0000313" key="2">
    <source>
        <dbReference type="EMBL" id="UVC54185.1"/>
    </source>
</evidence>
<feature type="transmembrane region" description="Helical" evidence="1">
    <location>
        <begin position="6"/>
        <end position="25"/>
    </location>
</feature>
<gene>
    <name evidence="2" type="ORF">MACJ_003520</name>
</gene>
<name>A0A976XJ94_THEOR</name>
<accession>A0A976XJ94</accession>
<dbReference type="EMBL" id="CP056065">
    <property type="protein sequence ID" value="UVC54185.1"/>
    <property type="molecule type" value="Genomic_DNA"/>
</dbReference>
<protein>
    <submittedName>
        <fullName evidence="2">Uncharacterized protein</fullName>
    </submittedName>
</protein>
<sequence length="40" mass="4582">MVEDAICLIVFFVFGIIALLMNIVVPKSRTYFITHPNKVK</sequence>
<keyword evidence="1" id="KW-0472">Membrane</keyword>
<reference evidence="2" key="1">
    <citation type="submission" date="2022-07" db="EMBL/GenBank/DDBJ databases">
        <title>Evaluation of T. orientalis genome assembly methods using nanopore sequencing and analysis of variation between genomes.</title>
        <authorList>
            <person name="Yam J."/>
            <person name="Micallef M.L."/>
            <person name="Liu M."/>
            <person name="Djordjevic S.P."/>
            <person name="Bogema D.R."/>
            <person name="Jenkins C."/>
        </authorList>
    </citation>
    <scope>NUCLEOTIDE SEQUENCE</scope>
    <source>
        <strain evidence="2">Fish Creek</strain>
    </source>
</reference>